<feature type="compositionally biased region" description="Acidic residues" evidence="1">
    <location>
        <begin position="35"/>
        <end position="52"/>
    </location>
</feature>
<evidence type="ECO:0000313" key="3">
    <source>
        <dbReference type="Proteomes" id="UP000433493"/>
    </source>
</evidence>
<dbReference type="RefSeq" id="WP_158051844.1">
    <property type="nucleotide sequence ID" value="NZ_WBKB01000003.1"/>
</dbReference>
<evidence type="ECO:0000256" key="1">
    <source>
        <dbReference type="SAM" id="MobiDB-lite"/>
    </source>
</evidence>
<dbReference type="AlphaFoldDB" id="A0A7J5BDR0"/>
<gene>
    <name evidence="2" type="ORF">F8O05_05930</name>
</gene>
<name>A0A7J5BDR0_9MICO</name>
<accession>A0A7J5BDR0</accession>
<protein>
    <submittedName>
        <fullName evidence="2">Uncharacterized protein</fullName>
    </submittedName>
</protein>
<feature type="region of interest" description="Disordered" evidence="1">
    <location>
        <begin position="35"/>
        <end position="55"/>
    </location>
</feature>
<organism evidence="2 3">
    <name type="scientific">Gulosibacter chungangensis</name>
    <dbReference type="NCBI Taxonomy" id="979746"/>
    <lineage>
        <taxon>Bacteria</taxon>
        <taxon>Bacillati</taxon>
        <taxon>Actinomycetota</taxon>
        <taxon>Actinomycetes</taxon>
        <taxon>Micrococcales</taxon>
        <taxon>Microbacteriaceae</taxon>
        <taxon>Gulosibacter</taxon>
    </lineage>
</organism>
<dbReference type="OrthoDB" id="5110191at2"/>
<sequence length="182" mass="20397">MPTSTDVIARQVAHLMRAGEEPRWMQPARCIESEVDLEDDRFENDEEPETENLDAQSRIALTKLDPQDKEFERIVQEQLDGGSYLGCTGCMAAGLRKALDVPTSEILVTNQRLLVVDVNGVDKIEPEWSAERGDIVRIWKRSRFLEPGRVVIAFKDHSVLALHVGLIGGKSAFRLVEALDTV</sequence>
<dbReference type="EMBL" id="WBKB01000003">
    <property type="protein sequence ID" value="KAB1643428.1"/>
    <property type="molecule type" value="Genomic_DNA"/>
</dbReference>
<reference evidence="2 3" key="1">
    <citation type="submission" date="2019-09" db="EMBL/GenBank/DDBJ databases">
        <title>Phylogeny of genus Pseudoclavibacter and closely related genus.</title>
        <authorList>
            <person name="Li Y."/>
        </authorList>
    </citation>
    <scope>NUCLEOTIDE SEQUENCE [LARGE SCALE GENOMIC DNA]</scope>
    <source>
        <strain evidence="2 3">KCTC 13959</strain>
    </source>
</reference>
<comment type="caution">
    <text evidence="2">The sequence shown here is derived from an EMBL/GenBank/DDBJ whole genome shotgun (WGS) entry which is preliminary data.</text>
</comment>
<keyword evidence="3" id="KW-1185">Reference proteome</keyword>
<evidence type="ECO:0000313" key="2">
    <source>
        <dbReference type="EMBL" id="KAB1643428.1"/>
    </source>
</evidence>
<proteinExistence type="predicted"/>
<dbReference type="Proteomes" id="UP000433493">
    <property type="component" value="Unassembled WGS sequence"/>
</dbReference>